<evidence type="ECO:0000313" key="2">
    <source>
        <dbReference type="Proteomes" id="UP000697107"/>
    </source>
</evidence>
<name>A0A8T1EUZ2_9STRA</name>
<evidence type="ECO:0000313" key="1">
    <source>
        <dbReference type="EMBL" id="KAG2959093.1"/>
    </source>
</evidence>
<protein>
    <submittedName>
        <fullName evidence="1">Uncharacterized protein</fullName>
    </submittedName>
</protein>
<dbReference type="AlphaFoldDB" id="A0A8T1EUZ2"/>
<dbReference type="EMBL" id="RCML01002079">
    <property type="protein sequence ID" value="KAG2959093.1"/>
    <property type="molecule type" value="Genomic_DNA"/>
</dbReference>
<sequence length="105" mass="11595">MPSIATSAPGLVHSRCALTRIVSGVSASETPHATVVSLLVTSSRRIREVHRFRTSRSHHRTCHPRHVHMQFSLPQSKFLLHGKGDRSFKSTWVLSEEVGLDGTSA</sequence>
<dbReference type="Proteomes" id="UP000697107">
    <property type="component" value="Unassembled WGS sequence"/>
</dbReference>
<gene>
    <name evidence="1" type="ORF">PC118_g23194</name>
</gene>
<proteinExistence type="predicted"/>
<organism evidence="1 2">
    <name type="scientific">Phytophthora cactorum</name>
    <dbReference type="NCBI Taxonomy" id="29920"/>
    <lineage>
        <taxon>Eukaryota</taxon>
        <taxon>Sar</taxon>
        <taxon>Stramenopiles</taxon>
        <taxon>Oomycota</taxon>
        <taxon>Peronosporomycetes</taxon>
        <taxon>Peronosporales</taxon>
        <taxon>Peronosporaceae</taxon>
        <taxon>Phytophthora</taxon>
    </lineage>
</organism>
<reference evidence="1" key="1">
    <citation type="submission" date="2018-10" db="EMBL/GenBank/DDBJ databases">
        <title>Effector identification in a new, highly contiguous assembly of the strawberry crown rot pathogen Phytophthora cactorum.</title>
        <authorList>
            <person name="Armitage A.D."/>
            <person name="Nellist C.F."/>
            <person name="Bates H."/>
            <person name="Vickerstaff R.J."/>
            <person name="Harrison R.J."/>
        </authorList>
    </citation>
    <scope>NUCLEOTIDE SEQUENCE</scope>
    <source>
        <strain evidence="1">P415</strain>
    </source>
</reference>
<comment type="caution">
    <text evidence="1">The sequence shown here is derived from an EMBL/GenBank/DDBJ whole genome shotgun (WGS) entry which is preliminary data.</text>
</comment>
<accession>A0A8T1EUZ2</accession>